<dbReference type="PANTHER" id="PTHR42743">
    <property type="entry name" value="AMINO-ACID AMINOTRANSFERASE"/>
    <property type="match status" value="1"/>
</dbReference>
<dbReference type="Gene3D" id="3.30.470.10">
    <property type="match status" value="1"/>
</dbReference>
<evidence type="ECO:0000256" key="4">
    <source>
        <dbReference type="ARBA" id="ARBA00022898"/>
    </source>
</evidence>
<dbReference type="GO" id="GO:0005829">
    <property type="term" value="C:cytosol"/>
    <property type="evidence" value="ECO:0007669"/>
    <property type="project" value="TreeGrafter"/>
</dbReference>
<dbReference type="AlphaFoldDB" id="A0A3B0ZB92"/>
<keyword evidence="6 10" id="KW-0456">Lyase</keyword>
<dbReference type="Gene3D" id="3.20.10.10">
    <property type="entry name" value="D-amino Acid Aminotransferase, subunit A, domain 2"/>
    <property type="match status" value="1"/>
</dbReference>
<evidence type="ECO:0000256" key="1">
    <source>
        <dbReference type="ARBA" id="ARBA00001933"/>
    </source>
</evidence>
<protein>
    <recommendedName>
        <fullName evidence="8">aminodeoxychorismate lyase</fullName>
        <ecNumber evidence="8">4.1.3.38</ecNumber>
    </recommendedName>
</protein>
<evidence type="ECO:0000256" key="3">
    <source>
        <dbReference type="ARBA" id="ARBA00011738"/>
    </source>
</evidence>
<dbReference type="SUPFAM" id="SSF56752">
    <property type="entry name" value="D-aminoacid aminotransferase-like PLP-dependent enzymes"/>
    <property type="match status" value="1"/>
</dbReference>
<dbReference type="InterPro" id="IPR043131">
    <property type="entry name" value="BCAT-like_N"/>
</dbReference>
<evidence type="ECO:0000313" key="10">
    <source>
        <dbReference type="EMBL" id="VAW90665.1"/>
    </source>
</evidence>
<evidence type="ECO:0000256" key="9">
    <source>
        <dbReference type="ARBA" id="ARBA00049529"/>
    </source>
</evidence>
<dbReference type="FunFam" id="3.20.10.10:FF:000002">
    <property type="entry name" value="D-alanine aminotransferase"/>
    <property type="match status" value="1"/>
</dbReference>
<dbReference type="InterPro" id="IPR017824">
    <property type="entry name" value="Aminodeoxychorismate_lyase_IV"/>
</dbReference>
<dbReference type="NCBIfam" id="NF004761">
    <property type="entry name" value="PRK06092.1"/>
    <property type="match status" value="1"/>
</dbReference>
<comment type="catalytic activity">
    <reaction evidence="9">
        <text>4-amino-4-deoxychorismate = 4-aminobenzoate + pyruvate + H(+)</text>
        <dbReference type="Rhea" id="RHEA:16201"/>
        <dbReference type="ChEBI" id="CHEBI:15361"/>
        <dbReference type="ChEBI" id="CHEBI:15378"/>
        <dbReference type="ChEBI" id="CHEBI:17836"/>
        <dbReference type="ChEBI" id="CHEBI:58406"/>
        <dbReference type="EC" id="4.1.3.38"/>
    </reaction>
</comment>
<evidence type="ECO:0000256" key="7">
    <source>
        <dbReference type="ARBA" id="ARBA00035633"/>
    </source>
</evidence>
<keyword evidence="4" id="KW-0663">Pyridoxal phosphate</keyword>
<organism evidence="10">
    <name type="scientific">hydrothermal vent metagenome</name>
    <dbReference type="NCBI Taxonomy" id="652676"/>
    <lineage>
        <taxon>unclassified sequences</taxon>
        <taxon>metagenomes</taxon>
        <taxon>ecological metagenomes</taxon>
    </lineage>
</organism>
<reference evidence="10" key="1">
    <citation type="submission" date="2018-06" db="EMBL/GenBank/DDBJ databases">
        <authorList>
            <person name="Zhirakovskaya E."/>
        </authorList>
    </citation>
    <scope>NUCLEOTIDE SEQUENCE</scope>
</reference>
<dbReference type="Pfam" id="PF01063">
    <property type="entry name" value="Aminotran_4"/>
    <property type="match status" value="1"/>
</dbReference>
<proteinExistence type="inferred from homology"/>
<evidence type="ECO:0000256" key="5">
    <source>
        <dbReference type="ARBA" id="ARBA00022909"/>
    </source>
</evidence>
<dbReference type="CDD" id="cd01559">
    <property type="entry name" value="ADCL_like"/>
    <property type="match status" value="1"/>
</dbReference>
<gene>
    <name evidence="10" type="ORF">MNBD_GAMMA21-1745</name>
</gene>
<dbReference type="GO" id="GO:0008153">
    <property type="term" value="P:4-aminobenzoate biosynthetic process"/>
    <property type="evidence" value="ECO:0007669"/>
    <property type="project" value="TreeGrafter"/>
</dbReference>
<dbReference type="EC" id="4.1.3.38" evidence="8"/>
<keyword evidence="5" id="KW-0289">Folate biosynthesis</keyword>
<accession>A0A3B0ZB92</accession>
<name>A0A3B0ZB92_9ZZZZ</name>
<sequence>MITLVNGRQTDQISVHDRGLAYGDGVFETLLTIFGEIPLWNYHLARLERSLTQLDIKPFDSSLLPGILKKHTDSSCHQIIKITITRGVGPRGYAPPAHIKPTTIITIMDREPDLDGNINAGVKVSFCVTCYSRQAKLAGIKHLNRLEQILARSEIVQSGLDEGIMLDQMGNVISATMHNLFLVKDGAIITPDLTYSGVAGVMREFVIGLAHDANIPVNIKEVSKDELLSTNELFLTNSIHGIWPICELDSTIIPVGEITSRLRTRVMEVIPYCD</sequence>
<dbReference type="GO" id="GO:0008696">
    <property type="term" value="F:4-amino-4-deoxychorismate lyase activity"/>
    <property type="evidence" value="ECO:0007669"/>
    <property type="project" value="UniProtKB-EC"/>
</dbReference>
<dbReference type="PANTHER" id="PTHR42743:SF2">
    <property type="entry name" value="AMINODEOXYCHORISMATE LYASE"/>
    <property type="match status" value="1"/>
</dbReference>
<dbReference type="InterPro" id="IPR036038">
    <property type="entry name" value="Aminotransferase-like"/>
</dbReference>
<dbReference type="EMBL" id="UOFR01000003">
    <property type="protein sequence ID" value="VAW90665.1"/>
    <property type="molecule type" value="Genomic_DNA"/>
</dbReference>
<dbReference type="NCBIfam" id="TIGR03461">
    <property type="entry name" value="pabC_Proteo"/>
    <property type="match status" value="1"/>
</dbReference>
<dbReference type="GO" id="GO:0030170">
    <property type="term" value="F:pyridoxal phosphate binding"/>
    <property type="evidence" value="ECO:0007669"/>
    <property type="project" value="InterPro"/>
</dbReference>
<dbReference type="InterPro" id="IPR001544">
    <property type="entry name" value="Aminotrans_IV"/>
</dbReference>
<dbReference type="InterPro" id="IPR050571">
    <property type="entry name" value="Class-IV_PLP-Dep_Aminotrnsfr"/>
</dbReference>
<comment type="similarity">
    <text evidence="2">Belongs to the class-IV pyridoxal-phosphate-dependent aminotransferase family.</text>
</comment>
<evidence type="ECO:0000256" key="2">
    <source>
        <dbReference type="ARBA" id="ARBA00009320"/>
    </source>
</evidence>
<comment type="pathway">
    <text evidence="7">Cofactor biosynthesis; tetrahydrofolate biosynthesis; 4-aminobenzoate from chorismate: step 2/2.</text>
</comment>
<dbReference type="GO" id="GO:0046656">
    <property type="term" value="P:folic acid biosynthetic process"/>
    <property type="evidence" value="ECO:0007669"/>
    <property type="project" value="UniProtKB-KW"/>
</dbReference>
<dbReference type="InterPro" id="IPR043132">
    <property type="entry name" value="BCAT-like_C"/>
</dbReference>
<evidence type="ECO:0000256" key="6">
    <source>
        <dbReference type="ARBA" id="ARBA00023239"/>
    </source>
</evidence>
<evidence type="ECO:0000256" key="8">
    <source>
        <dbReference type="ARBA" id="ARBA00035676"/>
    </source>
</evidence>
<comment type="subunit">
    <text evidence="3">Homodimer.</text>
</comment>
<comment type="cofactor">
    <cofactor evidence="1">
        <name>pyridoxal 5'-phosphate</name>
        <dbReference type="ChEBI" id="CHEBI:597326"/>
    </cofactor>
</comment>